<feature type="region of interest" description="Disordered" evidence="1">
    <location>
        <begin position="1"/>
        <end position="44"/>
    </location>
</feature>
<proteinExistence type="predicted"/>
<name>E3RK00_PYRTT</name>
<accession>E3RK00</accession>
<protein>
    <submittedName>
        <fullName evidence="2">Uncharacterized protein</fullName>
    </submittedName>
</protein>
<dbReference type="Proteomes" id="UP000001067">
    <property type="component" value="Unassembled WGS sequence"/>
</dbReference>
<evidence type="ECO:0000313" key="2">
    <source>
        <dbReference type="EMBL" id="EFQ93954.1"/>
    </source>
</evidence>
<keyword evidence="3" id="KW-1185">Reference proteome</keyword>
<dbReference type="EMBL" id="GL533567">
    <property type="protein sequence ID" value="EFQ93954.1"/>
    <property type="molecule type" value="Genomic_DNA"/>
</dbReference>
<dbReference type="KEGG" id="pte:PTT_08518"/>
<dbReference type="HOGENOM" id="CLU_1918162_0_0_1"/>
<gene>
    <name evidence="2" type="ORF">PTT_08518</name>
</gene>
<organism evidence="3">
    <name type="scientific">Pyrenophora teres f. teres (strain 0-1)</name>
    <name type="common">Barley net blotch fungus</name>
    <name type="synonym">Drechslera teres f. teres</name>
    <dbReference type="NCBI Taxonomy" id="861557"/>
    <lineage>
        <taxon>Eukaryota</taxon>
        <taxon>Fungi</taxon>
        <taxon>Dikarya</taxon>
        <taxon>Ascomycota</taxon>
        <taxon>Pezizomycotina</taxon>
        <taxon>Dothideomycetes</taxon>
        <taxon>Pleosporomycetidae</taxon>
        <taxon>Pleosporales</taxon>
        <taxon>Pleosporineae</taxon>
        <taxon>Pleosporaceae</taxon>
        <taxon>Pyrenophora</taxon>
    </lineage>
</organism>
<reference evidence="2 3" key="1">
    <citation type="journal article" date="2010" name="Genome Biol.">
        <title>A first genome assembly of the barley fungal pathogen Pyrenophora teres f. teres.</title>
        <authorList>
            <person name="Ellwood S.R."/>
            <person name="Liu Z."/>
            <person name="Syme R.A."/>
            <person name="Lai Z."/>
            <person name="Hane J.K."/>
            <person name="Keiper F."/>
            <person name="Moffat C.S."/>
            <person name="Oliver R.P."/>
            <person name="Friesen T.L."/>
        </authorList>
    </citation>
    <scope>NUCLEOTIDE SEQUENCE [LARGE SCALE GENOMIC DNA]</scope>
    <source>
        <strain evidence="2 3">0-1</strain>
    </source>
</reference>
<feature type="compositionally biased region" description="Acidic residues" evidence="1">
    <location>
        <begin position="13"/>
        <end position="23"/>
    </location>
</feature>
<evidence type="ECO:0000256" key="1">
    <source>
        <dbReference type="SAM" id="MobiDB-lite"/>
    </source>
</evidence>
<dbReference type="OrthoDB" id="3780340at2759"/>
<dbReference type="AlphaFoldDB" id="E3RK00"/>
<sequence length="132" mass="14665">MSRLEDGNGGSREEEEEDEEDEEKDKHDMSQTRCASLSSSKILSSQSRLAGIPLDSYVELNIDENCHAEVTARLARRPGAREPAHPRLFLRDGGLDTGNWAIINGYIKLLAPFDEATKLLKGRGKHGRYGVI</sequence>
<evidence type="ECO:0000313" key="3">
    <source>
        <dbReference type="Proteomes" id="UP000001067"/>
    </source>
</evidence>